<evidence type="ECO:0000256" key="7">
    <source>
        <dbReference type="ARBA" id="ARBA00023065"/>
    </source>
</evidence>
<keyword evidence="9" id="KW-0472">Membrane</keyword>
<protein>
    <recommendedName>
        <fullName evidence="11">ATP synthase F(0) complex subunit e, mitochondrial</fullName>
    </recommendedName>
</protein>
<evidence type="ECO:0000256" key="9">
    <source>
        <dbReference type="ARBA" id="ARBA00023136"/>
    </source>
</evidence>
<dbReference type="GO" id="GO:0015986">
    <property type="term" value="P:proton motive force-driven ATP synthesis"/>
    <property type="evidence" value="ECO:0007669"/>
    <property type="project" value="InterPro"/>
</dbReference>
<sequence length="46" mass="4950">MATPTVNVVRWSALLTGITYGVFHQSTLQTKYDEDKASTGSASCRG</sequence>
<evidence type="ECO:0000313" key="13">
    <source>
        <dbReference type="Proteomes" id="UP000094819"/>
    </source>
</evidence>
<comment type="subunit">
    <text evidence="11">F-type ATPases have 2 components, CF(1) - the catalytic core - and CF(0) - the membrane proton channel. CF(1) and CF(0) have multiple subunits.</text>
</comment>
<evidence type="ECO:0000256" key="8">
    <source>
        <dbReference type="ARBA" id="ARBA00023128"/>
    </source>
</evidence>
<evidence type="ECO:0000256" key="6">
    <source>
        <dbReference type="ARBA" id="ARBA00022792"/>
    </source>
</evidence>
<dbReference type="GO" id="GO:0005743">
    <property type="term" value="C:mitochondrial inner membrane"/>
    <property type="evidence" value="ECO:0007669"/>
    <property type="project" value="UniProtKB-SubCell"/>
</dbReference>
<proteinExistence type="inferred from homology"/>
<keyword evidence="3 11" id="KW-0813">Transport</keyword>
<dbReference type="GO" id="GO:0045259">
    <property type="term" value="C:proton-transporting ATP synthase complex"/>
    <property type="evidence" value="ECO:0007669"/>
    <property type="project" value="UniProtKB-UniRule"/>
</dbReference>
<evidence type="ECO:0000256" key="10">
    <source>
        <dbReference type="ARBA" id="ARBA00023310"/>
    </source>
</evidence>
<gene>
    <name evidence="12" type="ORF">L198_00222</name>
</gene>
<dbReference type="AlphaFoldDB" id="A0A1E3K8E0"/>
<dbReference type="EMBL" id="AWGH01000001">
    <property type="protein sequence ID" value="ODO08492.1"/>
    <property type="molecule type" value="Genomic_DNA"/>
</dbReference>
<keyword evidence="8 11" id="KW-0496">Mitochondrion</keyword>
<organism evidence="12 13">
    <name type="scientific">Cryptococcus wingfieldii CBS 7118</name>
    <dbReference type="NCBI Taxonomy" id="1295528"/>
    <lineage>
        <taxon>Eukaryota</taxon>
        <taxon>Fungi</taxon>
        <taxon>Dikarya</taxon>
        <taxon>Basidiomycota</taxon>
        <taxon>Agaricomycotina</taxon>
        <taxon>Tremellomycetes</taxon>
        <taxon>Tremellales</taxon>
        <taxon>Cryptococcaceae</taxon>
        <taxon>Cryptococcus</taxon>
    </lineage>
</organism>
<keyword evidence="13" id="KW-1185">Reference proteome</keyword>
<dbReference type="Pfam" id="PF05680">
    <property type="entry name" value="ATP-synt_E"/>
    <property type="match status" value="1"/>
</dbReference>
<name>A0A1E3K8E0_9TREE</name>
<evidence type="ECO:0000256" key="2">
    <source>
        <dbReference type="ARBA" id="ARBA00007333"/>
    </source>
</evidence>
<keyword evidence="4 11" id="KW-0138">CF(0)</keyword>
<dbReference type="InterPro" id="IPR008386">
    <property type="entry name" value="ATP_synth_F0_esu_mt"/>
</dbReference>
<keyword evidence="6 11" id="KW-0999">Mitochondrion inner membrane</keyword>
<dbReference type="Proteomes" id="UP000094819">
    <property type="component" value="Unassembled WGS sequence"/>
</dbReference>
<comment type="similarity">
    <text evidence="2 11">Belongs to the ATPase e subunit family.</text>
</comment>
<keyword evidence="10 11" id="KW-0066">ATP synthesis</keyword>
<evidence type="ECO:0000256" key="4">
    <source>
        <dbReference type="ARBA" id="ARBA00022547"/>
    </source>
</evidence>
<evidence type="ECO:0000256" key="3">
    <source>
        <dbReference type="ARBA" id="ARBA00022448"/>
    </source>
</evidence>
<evidence type="ECO:0000313" key="12">
    <source>
        <dbReference type="EMBL" id="ODO08492.1"/>
    </source>
</evidence>
<keyword evidence="5 11" id="KW-0375">Hydrogen ion transport</keyword>
<dbReference type="OrthoDB" id="2125027at2759"/>
<comment type="function">
    <text evidence="11">Subunit e, of the mitochondrial membrane ATP synthase complex (F(1)F(0) ATP synthase or Complex V) that produces ATP from ADP in the presence of a proton gradient across the membrane which is generated by electron transport complexes of the respiratory chain. ATP synthase complex consist of a soluble F(1) head domain - the catalytic core - and a membrane F(1) domain - the membrane proton channel. These two domains are linked by a central stalk rotating inside the F(1) region and a stationary peripheral stalk. During catalysis, ATP synthesis in the catalytic domain of F(1) is coupled via a rotary mechanism of the central stalk subunits to proton translocation. In vivo, can only synthesize ATP although its ATP hydrolase activity can be activated artificially in vitro. Part of the complex F(0) domain.</text>
</comment>
<dbReference type="GeneID" id="30189437"/>
<comment type="caution">
    <text evidence="12">The sequence shown here is derived from an EMBL/GenBank/DDBJ whole genome shotgun (WGS) entry which is preliminary data.</text>
</comment>
<reference evidence="12 13" key="1">
    <citation type="submission" date="2016-06" db="EMBL/GenBank/DDBJ databases">
        <title>Evolution of pathogenesis and genome organization in the Tremellales.</title>
        <authorList>
            <person name="Cuomo C."/>
            <person name="Litvintseva A."/>
            <person name="Heitman J."/>
            <person name="Chen Y."/>
            <person name="Sun S."/>
            <person name="Springer D."/>
            <person name="Dromer F."/>
            <person name="Young S."/>
            <person name="Zeng Q."/>
            <person name="Chapman S."/>
            <person name="Gujja S."/>
            <person name="Saif S."/>
            <person name="Birren B."/>
        </authorList>
    </citation>
    <scope>NUCLEOTIDE SEQUENCE [LARGE SCALE GENOMIC DNA]</scope>
    <source>
        <strain evidence="12 13">CBS 7118</strain>
    </source>
</reference>
<evidence type="ECO:0000256" key="1">
    <source>
        <dbReference type="ARBA" id="ARBA00004273"/>
    </source>
</evidence>
<evidence type="ECO:0000256" key="11">
    <source>
        <dbReference type="RuleBase" id="RU367005"/>
    </source>
</evidence>
<comment type="subcellular location">
    <subcellularLocation>
        <location evidence="1 11">Mitochondrion inner membrane</location>
    </subcellularLocation>
</comment>
<accession>A0A1E3K8E0</accession>
<keyword evidence="7 11" id="KW-0406">Ion transport</keyword>
<dbReference type="GO" id="GO:0015078">
    <property type="term" value="F:proton transmembrane transporter activity"/>
    <property type="evidence" value="ECO:0007669"/>
    <property type="project" value="InterPro"/>
</dbReference>
<evidence type="ECO:0000256" key="5">
    <source>
        <dbReference type="ARBA" id="ARBA00022781"/>
    </source>
</evidence>
<dbReference type="RefSeq" id="XP_019035349.1">
    <property type="nucleotide sequence ID" value="XM_019172407.1"/>
</dbReference>